<organism evidence="2 3">
    <name type="scientific">Paraburkholderia humisilvae</name>
    <dbReference type="NCBI Taxonomy" id="627669"/>
    <lineage>
        <taxon>Bacteria</taxon>
        <taxon>Pseudomonadati</taxon>
        <taxon>Pseudomonadota</taxon>
        <taxon>Betaproteobacteria</taxon>
        <taxon>Burkholderiales</taxon>
        <taxon>Burkholderiaceae</taxon>
        <taxon>Paraburkholderia</taxon>
    </lineage>
</organism>
<feature type="region of interest" description="Disordered" evidence="1">
    <location>
        <begin position="288"/>
        <end position="329"/>
    </location>
</feature>
<feature type="region of interest" description="Disordered" evidence="1">
    <location>
        <begin position="136"/>
        <end position="185"/>
    </location>
</feature>
<reference evidence="2 3" key="1">
    <citation type="submission" date="2020-04" db="EMBL/GenBank/DDBJ databases">
        <authorList>
            <person name="De Canck E."/>
        </authorList>
    </citation>
    <scope>NUCLEOTIDE SEQUENCE [LARGE SCALE GENOMIC DNA]</scope>
    <source>
        <strain evidence="2 3">LMG 29542</strain>
    </source>
</reference>
<evidence type="ECO:0000256" key="1">
    <source>
        <dbReference type="SAM" id="MobiDB-lite"/>
    </source>
</evidence>
<feature type="region of interest" description="Disordered" evidence="1">
    <location>
        <begin position="1"/>
        <end position="71"/>
    </location>
</feature>
<name>A0A6J5D930_9BURK</name>
<dbReference type="EMBL" id="CADIKH010000004">
    <property type="protein sequence ID" value="CAB3749911.1"/>
    <property type="molecule type" value="Genomic_DNA"/>
</dbReference>
<accession>A0A6J5D930</accession>
<feature type="compositionally biased region" description="Basic and acidic residues" evidence="1">
    <location>
        <begin position="146"/>
        <end position="160"/>
    </location>
</feature>
<dbReference type="AlphaFoldDB" id="A0A6J5D930"/>
<gene>
    <name evidence="2" type="ORF">LMG29542_01142</name>
</gene>
<dbReference type="RefSeq" id="WP_175225480.1">
    <property type="nucleotide sequence ID" value="NZ_CADIKH010000004.1"/>
</dbReference>
<keyword evidence="3" id="KW-1185">Reference proteome</keyword>
<proteinExistence type="predicted"/>
<dbReference type="Proteomes" id="UP000494363">
    <property type="component" value="Unassembled WGS sequence"/>
</dbReference>
<evidence type="ECO:0000313" key="2">
    <source>
        <dbReference type="EMBL" id="CAB3749911.1"/>
    </source>
</evidence>
<sequence>MPFRTTHLTSPVPPQEPGVSPAHAEPPATQTGTARDTTHQQAESRTPAAANLPPVRAPAPSTLASATRPAISRASAWRDDYALTRVPREYASTDTTGVLRDLDSGQTFILHGGRAYAVARNQARETVRLAVPDDRSRMGSAVTRDASGEWKADDDARAPDTGRASSVRATDRSGALPGRLIQRDDPHSIERRTARYILTHARATTDELVANMHVPWEIVEKVAADVDAVRHAWSHAVSREAPAAAATSSPLTPREQAFVGRWAHKMSAANFAGMMQWPLSKIRAYLQSDRHRDEAQASTSHEGSGSAPPRTGREGERLTGNRRGRILEPDRRERIIRRLRANPTMSYHAIADSCAAGLNTVAALAREHQLQRDRETRFGDARSALIDDFLLFPESTPSELAREHDVPRTEVIELRALFERIQRDWNAVRRADITDIRPELLASLSNRERLFIQQWGGTMSADNLSIVTRSPEAAIEAYMRSDEYSNRVRDPPPVFVLPMPAQPH</sequence>
<protein>
    <submittedName>
        <fullName evidence="2">Uncharacterized protein</fullName>
    </submittedName>
</protein>
<evidence type="ECO:0000313" key="3">
    <source>
        <dbReference type="Proteomes" id="UP000494363"/>
    </source>
</evidence>
<feature type="compositionally biased region" description="Polar residues" evidence="1">
    <location>
        <begin position="28"/>
        <end position="44"/>
    </location>
</feature>
<feature type="compositionally biased region" description="Basic and acidic residues" evidence="1">
    <location>
        <begin position="311"/>
        <end position="329"/>
    </location>
</feature>